<reference evidence="2 3" key="1">
    <citation type="submission" date="2024-04" db="EMBL/GenBank/DDBJ databases">
        <authorList>
            <person name="Waldvogel A.-M."/>
            <person name="Schoenle A."/>
        </authorList>
    </citation>
    <scope>NUCLEOTIDE SEQUENCE [LARGE SCALE GENOMIC DNA]</scope>
</reference>
<dbReference type="EMBL" id="OZ035828">
    <property type="protein sequence ID" value="CAL1608743.1"/>
    <property type="molecule type" value="Genomic_DNA"/>
</dbReference>
<keyword evidence="3" id="KW-1185">Reference proteome</keyword>
<dbReference type="AlphaFoldDB" id="A0AAV2M5U6"/>
<sequence>MLPWFQVWWQRWGHVSSAQVELHRQTDRRRGDRLASAAARLSHTPPRNAHTRTMSAQSPASRTIGSSNVKYSRGREGARGEAQEKGLKCQKEQYSPRVLFFGRHRSLSSCEGRTLK</sequence>
<evidence type="ECO:0000313" key="3">
    <source>
        <dbReference type="Proteomes" id="UP001497482"/>
    </source>
</evidence>
<accession>A0AAV2M5U6</accession>
<feature type="compositionally biased region" description="Basic and acidic residues" evidence="1">
    <location>
        <begin position="73"/>
        <end position="89"/>
    </location>
</feature>
<dbReference type="Proteomes" id="UP001497482">
    <property type="component" value="Chromosome 6"/>
</dbReference>
<feature type="compositionally biased region" description="Basic and acidic residues" evidence="1">
    <location>
        <begin position="21"/>
        <end position="33"/>
    </location>
</feature>
<organism evidence="2 3">
    <name type="scientific">Knipowitschia caucasica</name>
    <name type="common">Caucasian dwarf goby</name>
    <name type="synonym">Pomatoschistus caucasicus</name>
    <dbReference type="NCBI Taxonomy" id="637954"/>
    <lineage>
        <taxon>Eukaryota</taxon>
        <taxon>Metazoa</taxon>
        <taxon>Chordata</taxon>
        <taxon>Craniata</taxon>
        <taxon>Vertebrata</taxon>
        <taxon>Euteleostomi</taxon>
        <taxon>Actinopterygii</taxon>
        <taxon>Neopterygii</taxon>
        <taxon>Teleostei</taxon>
        <taxon>Neoteleostei</taxon>
        <taxon>Acanthomorphata</taxon>
        <taxon>Gobiaria</taxon>
        <taxon>Gobiiformes</taxon>
        <taxon>Gobioidei</taxon>
        <taxon>Gobiidae</taxon>
        <taxon>Gobiinae</taxon>
        <taxon>Knipowitschia</taxon>
    </lineage>
</organism>
<gene>
    <name evidence="2" type="ORF">KC01_LOCUS35615</name>
</gene>
<proteinExistence type="predicted"/>
<name>A0AAV2M5U6_KNICA</name>
<evidence type="ECO:0000313" key="2">
    <source>
        <dbReference type="EMBL" id="CAL1608743.1"/>
    </source>
</evidence>
<evidence type="ECO:0000256" key="1">
    <source>
        <dbReference type="SAM" id="MobiDB-lite"/>
    </source>
</evidence>
<feature type="region of interest" description="Disordered" evidence="1">
    <location>
        <begin position="20"/>
        <end position="89"/>
    </location>
</feature>
<feature type="compositionally biased region" description="Polar residues" evidence="1">
    <location>
        <begin position="51"/>
        <end position="70"/>
    </location>
</feature>
<protein>
    <submittedName>
        <fullName evidence="2">Uncharacterized protein</fullName>
    </submittedName>
</protein>